<dbReference type="OrthoDB" id="436852at2759"/>
<dbReference type="SMART" id="SM00249">
    <property type="entry name" value="PHD"/>
    <property type="match status" value="1"/>
</dbReference>
<dbReference type="AlphaFoldDB" id="A0A835RJ39"/>
<evidence type="ECO:0000256" key="3">
    <source>
        <dbReference type="ARBA" id="ARBA00022833"/>
    </source>
</evidence>
<evidence type="ECO:0000313" key="5">
    <source>
        <dbReference type="EMBL" id="KAG0486927.1"/>
    </source>
</evidence>
<dbReference type="InterPro" id="IPR011011">
    <property type="entry name" value="Znf_FYVE_PHD"/>
</dbReference>
<organism evidence="5 6">
    <name type="scientific">Vanilla planifolia</name>
    <name type="common">Vanilla</name>
    <dbReference type="NCBI Taxonomy" id="51239"/>
    <lineage>
        <taxon>Eukaryota</taxon>
        <taxon>Viridiplantae</taxon>
        <taxon>Streptophyta</taxon>
        <taxon>Embryophyta</taxon>
        <taxon>Tracheophyta</taxon>
        <taxon>Spermatophyta</taxon>
        <taxon>Magnoliopsida</taxon>
        <taxon>Liliopsida</taxon>
        <taxon>Asparagales</taxon>
        <taxon>Orchidaceae</taxon>
        <taxon>Vanilloideae</taxon>
        <taxon>Vanilleae</taxon>
        <taxon>Vanilla</taxon>
    </lineage>
</organism>
<sequence>MARIRISFGSPRKRRREKEERVFGFESFCKPGVPARFDGCFQENMRTLLGFGHREDVVHEGFKCWSFLLEIHRSSLSDVKKLFVVEEMVGLSPHRRCRYCRSVGWSNHMICTKRFHIVLPSSMRETEGQGLVIEVNGMSSEKPGMRSKVSMELENHLIHGVLHLNGFGHLLCLNGIHGGSDFVPGHHLMDLWDRMCTALQKRHKFRQISLIDVAKKGAMELRLVHGLAYGEPWFGRWGYKFGHGSYGITRQMYQRSLEALRTFPLSLLHPPLGYATIDVDMSSIAPKYQAASTRTVLTLGDLFRCMIELQGRLPPDPSPAATDFQCVVASASCRWSAKRVEMAARVVVEALMSSELRWVTRQEVRDAARAYIGDTGLLDYVLKSLGNHIVGNYIVRRMVNPVTKVLEYSLQDISPAFSSPSLSQSSGLRITRLQLMRDMVFLYKKVLVRDEAPSTATRVSAAIPIAVNIVLDTKHLVKDYNPLSIEAVSHPLHMIKLLSAVRLQDSPHGDLSLPHETITAPPNLKTADLKKELQGYYRNTYCGLRSFVADAMVAMESGCGLEETGLVSEVLKNGSFVVVEGRRNGDEEEVMCEGGNGDEVVECLCGAKEDDGELMLSCDICEVLQHARCARVPNAEEFAGVFLCGQCEREIVKLPFVQ</sequence>
<keyword evidence="2" id="KW-0863">Zinc-finger</keyword>
<dbReference type="InterPro" id="IPR013083">
    <property type="entry name" value="Znf_RING/FYVE/PHD"/>
</dbReference>
<reference evidence="5 6" key="1">
    <citation type="journal article" date="2020" name="Nat. Food">
        <title>A phased Vanilla planifolia genome enables genetic improvement of flavour and production.</title>
        <authorList>
            <person name="Hasing T."/>
            <person name="Tang H."/>
            <person name="Brym M."/>
            <person name="Khazi F."/>
            <person name="Huang T."/>
            <person name="Chambers A.H."/>
        </authorList>
    </citation>
    <scope>NUCLEOTIDE SEQUENCE [LARGE SCALE GENOMIC DNA]</scope>
    <source>
        <tissue evidence="5">Leaf</tissue>
    </source>
</reference>
<dbReference type="InterPro" id="IPR019787">
    <property type="entry name" value="Znf_PHD-finger"/>
</dbReference>
<dbReference type="EMBL" id="JADCNM010000004">
    <property type="protein sequence ID" value="KAG0486927.1"/>
    <property type="molecule type" value="Genomic_DNA"/>
</dbReference>
<dbReference type="InterPro" id="IPR019786">
    <property type="entry name" value="Zinc_finger_PHD-type_CS"/>
</dbReference>
<dbReference type="PROSITE" id="PS01306">
    <property type="entry name" value="UPF0054"/>
    <property type="match status" value="1"/>
</dbReference>
<dbReference type="InterPro" id="IPR020549">
    <property type="entry name" value="YbeY_CS"/>
</dbReference>
<dbReference type="Pfam" id="PF00628">
    <property type="entry name" value="PHD"/>
    <property type="match status" value="1"/>
</dbReference>
<gene>
    <name evidence="5" type="ORF">HPP92_009022</name>
</gene>
<dbReference type="Gene3D" id="3.30.40.10">
    <property type="entry name" value="Zinc/RING finger domain, C3HC4 (zinc finger)"/>
    <property type="match status" value="1"/>
</dbReference>
<accession>A0A835RJ39</accession>
<dbReference type="PROSITE" id="PS01359">
    <property type="entry name" value="ZF_PHD_1"/>
    <property type="match status" value="1"/>
</dbReference>
<proteinExistence type="predicted"/>
<dbReference type="InterPro" id="IPR001965">
    <property type="entry name" value="Znf_PHD"/>
</dbReference>
<dbReference type="Pfam" id="PF25565">
    <property type="entry name" value="Ubiquitin_At1g33420"/>
    <property type="match status" value="1"/>
</dbReference>
<evidence type="ECO:0000256" key="1">
    <source>
        <dbReference type="ARBA" id="ARBA00022723"/>
    </source>
</evidence>
<keyword evidence="3" id="KW-0862">Zinc</keyword>
<dbReference type="PANTHER" id="PTHR46201">
    <property type="entry name" value="PHD FINGER PROTEIN MALE MEIOCYTE DEATH 1-RELATED"/>
    <property type="match status" value="1"/>
</dbReference>
<dbReference type="Pfam" id="PF25874">
    <property type="entry name" value="WHD_plant_repro"/>
    <property type="match status" value="1"/>
</dbReference>
<comment type="caution">
    <text evidence="5">The sequence shown here is derived from an EMBL/GenBank/DDBJ whole genome shotgun (WGS) entry which is preliminary data.</text>
</comment>
<dbReference type="InterPro" id="IPR057765">
    <property type="entry name" value="MS1-like_ubiquitin"/>
</dbReference>
<evidence type="ECO:0000313" key="6">
    <source>
        <dbReference type="Proteomes" id="UP000639772"/>
    </source>
</evidence>
<dbReference type="Proteomes" id="UP000639772">
    <property type="component" value="Unassembled WGS sequence"/>
</dbReference>
<dbReference type="SUPFAM" id="SSF57903">
    <property type="entry name" value="FYVE/PHD zinc finger"/>
    <property type="match status" value="1"/>
</dbReference>
<protein>
    <recommendedName>
        <fullName evidence="4">Zinc finger PHD-type domain-containing protein</fullName>
    </recommendedName>
</protein>
<dbReference type="GO" id="GO:0008270">
    <property type="term" value="F:zinc ion binding"/>
    <property type="evidence" value="ECO:0007669"/>
    <property type="project" value="UniProtKB-KW"/>
</dbReference>
<feature type="domain" description="Zinc finger PHD-type" evidence="4">
    <location>
        <begin position="602"/>
        <end position="648"/>
    </location>
</feature>
<evidence type="ECO:0000256" key="2">
    <source>
        <dbReference type="ARBA" id="ARBA00022771"/>
    </source>
</evidence>
<evidence type="ECO:0000259" key="4">
    <source>
        <dbReference type="SMART" id="SM00249"/>
    </source>
</evidence>
<name>A0A835RJ39_VANPL</name>
<dbReference type="PANTHER" id="PTHR46201:SF1">
    <property type="entry name" value="PHD FINGER PROTEIN MALE STERILITY 1"/>
    <property type="match status" value="1"/>
</dbReference>
<dbReference type="InterPro" id="IPR059080">
    <property type="entry name" value="WHD_PTC1"/>
</dbReference>
<keyword evidence="1" id="KW-0479">Metal-binding</keyword>